<evidence type="ECO:0000313" key="1">
    <source>
        <dbReference type="EMBL" id="ABF22577.1"/>
    </source>
</evidence>
<dbReference type="EMBL" id="DQ490056">
    <property type="protein sequence ID" value="ABF22577.1"/>
    <property type="molecule type" value="Genomic_DNA"/>
</dbReference>
<dbReference type="Proteomes" id="UP000001250">
    <property type="component" value="Segment"/>
</dbReference>
<dbReference type="GeneID" id="5130609"/>
<protein>
    <submittedName>
        <fullName evidence="1">Major tail shaft protein</fullName>
    </submittedName>
</protein>
<proteinExistence type="predicted"/>
<name>Q0GXU9_9CAUD</name>
<accession>Q0GXU9</accession>
<reference evidence="1 2" key="1">
    <citation type="journal article" date="2006" name="J. Bacteriol.">
        <title>Genome sequence and global gene expression of Q54, a new phage species linking the 936 and c2 phage species of Lactococcus lactis.</title>
        <authorList>
            <person name="Fortier L.C."/>
            <person name="Bransi A."/>
            <person name="Moineau S."/>
        </authorList>
    </citation>
    <scope>NUCLEOTIDE SEQUENCE</scope>
</reference>
<dbReference type="KEGG" id="vg:5130609"/>
<dbReference type="RefSeq" id="YP_762592.1">
    <property type="nucleotide sequence ID" value="NC_008364.1"/>
</dbReference>
<organism evidence="1 2">
    <name type="scientific">Lactococcus phage Q54</name>
    <dbReference type="NCBI Taxonomy" id="382685"/>
    <lineage>
        <taxon>Viruses</taxon>
        <taxon>Duplodnaviria</taxon>
        <taxon>Heunggongvirae</taxon>
        <taxon>Uroviricota</taxon>
        <taxon>Caudoviricetes</taxon>
        <taxon>Questintvirus</taxon>
        <taxon>Questintvirus Q54</taxon>
    </lineage>
</organism>
<keyword evidence="2" id="KW-1185">Reference proteome</keyword>
<evidence type="ECO:0000313" key="2">
    <source>
        <dbReference type="Proteomes" id="UP000001250"/>
    </source>
</evidence>
<sequence length="212" mass="22785">MADLLKAAYHGFGRVMIFPIVAGTHGTGVKLLGGRSLTKTPEQTVTTIGADMDGVYMAKTGAQVTSLEFVTIGEIPGEFKTTSLGFGYVGEPTRKVYTDDPKAYAPYGIAFAQWKDEDPSTQKIRVQIFYSLAATTPQEAAEFDDPTGEASITEFTFSATAQGFAGAILNGVSRSFLEFEVDVTNSADPNLALYNKIYTDKQIVLPSDVVIP</sequence>